<dbReference type="AlphaFoldDB" id="A0AAW2YV80"/>
<proteinExistence type="predicted"/>
<keyword evidence="1" id="KW-0472">Membrane</keyword>
<sequence length="204" mass="23112">MQSNTSWLKNNIRRYHNILSIFVFAPLLLTVVTGVVYQIGRLWLGLSKENLTILMKLHQMSILGKTSKTLYSPILGYFTFYMIFSGIYMVFKRPILSTFALKGKWSTFRGFHRNMSNLILFPFLITALSGTLYRMLKTWFGLEKESVGFLLNWHQGKFISGLGIEYVYPVLLGIAAMASIGAGLTMNKTVVGMKKKATETSLPS</sequence>
<comment type="caution">
    <text evidence="2">The sequence shown here is derived from an EMBL/GenBank/DDBJ whole genome shotgun (WGS) entry which is preliminary data.</text>
</comment>
<organism evidence="2 3">
    <name type="scientific">Acrasis kona</name>
    <dbReference type="NCBI Taxonomy" id="1008807"/>
    <lineage>
        <taxon>Eukaryota</taxon>
        <taxon>Discoba</taxon>
        <taxon>Heterolobosea</taxon>
        <taxon>Tetramitia</taxon>
        <taxon>Eutetramitia</taxon>
        <taxon>Acrasidae</taxon>
        <taxon>Acrasis</taxon>
    </lineage>
</organism>
<feature type="transmembrane region" description="Helical" evidence="1">
    <location>
        <begin position="166"/>
        <end position="186"/>
    </location>
</feature>
<feature type="transmembrane region" description="Helical" evidence="1">
    <location>
        <begin position="70"/>
        <end position="91"/>
    </location>
</feature>
<accession>A0AAW2YV80</accession>
<keyword evidence="1" id="KW-1133">Transmembrane helix</keyword>
<feature type="transmembrane region" description="Helical" evidence="1">
    <location>
        <begin position="118"/>
        <end position="136"/>
    </location>
</feature>
<keyword evidence="1" id="KW-0812">Transmembrane</keyword>
<name>A0AAW2YV80_9EUKA</name>
<feature type="transmembrane region" description="Helical" evidence="1">
    <location>
        <begin position="21"/>
        <end position="40"/>
    </location>
</feature>
<evidence type="ECO:0000313" key="2">
    <source>
        <dbReference type="EMBL" id="KAL0481338.1"/>
    </source>
</evidence>
<dbReference type="Proteomes" id="UP001431209">
    <property type="component" value="Unassembled WGS sequence"/>
</dbReference>
<gene>
    <name evidence="2" type="ORF">AKO1_012731</name>
</gene>
<reference evidence="2 3" key="1">
    <citation type="submission" date="2024-03" db="EMBL/GenBank/DDBJ databases">
        <title>The Acrasis kona genome and developmental transcriptomes reveal deep origins of eukaryotic multicellular pathways.</title>
        <authorList>
            <person name="Sheikh S."/>
            <person name="Fu C.-J."/>
            <person name="Brown M.W."/>
            <person name="Baldauf S.L."/>
        </authorList>
    </citation>
    <scope>NUCLEOTIDE SEQUENCE [LARGE SCALE GENOMIC DNA]</scope>
    <source>
        <strain evidence="2 3">ATCC MYA-3509</strain>
    </source>
</reference>
<protein>
    <submittedName>
        <fullName evidence="2">Fumarate reductase subunit C</fullName>
    </submittedName>
</protein>
<evidence type="ECO:0000313" key="3">
    <source>
        <dbReference type="Proteomes" id="UP001431209"/>
    </source>
</evidence>
<keyword evidence="3" id="KW-1185">Reference proteome</keyword>
<dbReference type="EMBL" id="JAOPGA020000755">
    <property type="protein sequence ID" value="KAL0481338.1"/>
    <property type="molecule type" value="Genomic_DNA"/>
</dbReference>
<evidence type="ECO:0000256" key="1">
    <source>
        <dbReference type="SAM" id="Phobius"/>
    </source>
</evidence>